<sequence length="198" mass="22491">MKLSKRILSGQVVELIPLDPSHIGQLIEAVNDGEHWRLWYANVPRPEQMAQYVKNAMEDMALGNIAYAVYCKKNNQIVGTTRFYNVDSANRRAMLGYTWYSASACRSAINSETKLLMLQFLFEEHKAIAVEFRTHFFNRASRAAIERLGAKQDGILRNHQILADGSIRDTVIYSIIASEWPAVKNNLKVRIASKQSDS</sequence>
<dbReference type="RefSeq" id="WP_009839010.1">
    <property type="nucleotide sequence ID" value="NZ_AAOH01000007.1"/>
</dbReference>
<dbReference type="eggNOG" id="COG1670">
    <property type="taxonomic scope" value="Bacteria"/>
</dbReference>
<dbReference type="PANTHER" id="PTHR43610">
    <property type="entry name" value="BLL6696 PROTEIN"/>
    <property type="match status" value="1"/>
</dbReference>
<name>A4CDV5_9GAMM</name>
<dbReference type="STRING" id="87626.PTD2_05735"/>
<dbReference type="AlphaFoldDB" id="A4CDV5"/>
<evidence type="ECO:0000313" key="3">
    <source>
        <dbReference type="Proteomes" id="UP000006201"/>
    </source>
</evidence>
<dbReference type="InterPro" id="IPR016181">
    <property type="entry name" value="Acyl_CoA_acyltransferase"/>
</dbReference>
<gene>
    <name evidence="2" type="ORF">PTD2_05735</name>
</gene>
<proteinExistence type="predicted"/>
<dbReference type="InterPro" id="IPR000182">
    <property type="entry name" value="GNAT_dom"/>
</dbReference>
<dbReference type="HOGENOM" id="CLU_013985_1_0_6"/>
<dbReference type="OrthoDB" id="5295305at2"/>
<evidence type="ECO:0000259" key="1">
    <source>
        <dbReference type="Pfam" id="PF13302"/>
    </source>
</evidence>
<dbReference type="EMBL" id="AAOH01000007">
    <property type="protein sequence ID" value="EAR27147.1"/>
    <property type="molecule type" value="Genomic_DNA"/>
</dbReference>
<dbReference type="GO" id="GO:0016747">
    <property type="term" value="F:acyltransferase activity, transferring groups other than amino-acyl groups"/>
    <property type="evidence" value="ECO:0007669"/>
    <property type="project" value="InterPro"/>
</dbReference>
<dbReference type="Proteomes" id="UP000006201">
    <property type="component" value="Unassembled WGS sequence"/>
</dbReference>
<organism evidence="2 3">
    <name type="scientific">Pseudoalteromonas tunicata D2</name>
    <dbReference type="NCBI Taxonomy" id="87626"/>
    <lineage>
        <taxon>Bacteria</taxon>
        <taxon>Pseudomonadati</taxon>
        <taxon>Pseudomonadota</taxon>
        <taxon>Gammaproteobacteria</taxon>
        <taxon>Alteromonadales</taxon>
        <taxon>Pseudoalteromonadaceae</taxon>
        <taxon>Pseudoalteromonas</taxon>
    </lineage>
</organism>
<comment type="caution">
    <text evidence="2">The sequence shown here is derived from an EMBL/GenBank/DDBJ whole genome shotgun (WGS) entry which is preliminary data.</text>
</comment>
<dbReference type="PANTHER" id="PTHR43610:SF1">
    <property type="entry name" value="N-ACETYLTRANSFERASE DOMAIN-CONTAINING PROTEIN"/>
    <property type="match status" value="1"/>
</dbReference>
<feature type="domain" description="N-acetyltransferase" evidence="1">
    <location>
        <begin position="14"/>
        <end position="151"/>
    </location>
</feature>
<protein>
    <submittedName>
        <fullName evidence="2">GCN5-related N-acetyltransferase</fullName>
    </submittedName>
</protein>
<keyword evidence="2" id="KW-0808">Transferase</keyword>
<reference evidence="2 3" key="1">
    <citation type="submission" date="2006-02" db="EMBL/GenBank/DDBJ databases">
        <authorList>
            <person name="Moran M.A."/>
            <person name="Kjelleberg S."/>
            <person name="Egan S."/>
            <person name="Saunders N."/>
            <person name="Thomas T."/>
            <person name="Ferriera S."/>
            <person name="Johnson J."/>
            <person name="Kravitz S."/>
            <person name="Halpern A."/>
            <person name="Remington K."/>
            <person name="Beeson K."/>
            <person name="Tran B."/>
            <person name="Rogers Y.-H."/>
            <person name="Friedman R."/>
            <person name="Venter J.C."/>
        </authorList>
    </citation>
    <scope>NUCLEOTIDE SEQUENCE [LARGE SCALE GENOMIC DNA]</scope>
    <source>
        <strain evidence="2 3">D2</strain>
    </source>
</reference>
<dbReference type="SUPFAM" id="SSF55729">
    <property type="entry name" value="Acyl-CoA N-acyltransferases (Nat)"/>
    <property type="match status" value="1"/>
</dbReference>
<dbReference type="Pfam" id="PF13302">
    <property type="entry name" value="Acetyltransf_3"/>
    <property type="match status" value="1"/>
</dbReference>
<evidence type="ECO:0000313" key="2">
    <source>
        <dbReference type="EMBL" id="EAR27147.1"/>
    </source>
</evidence>
<dbReference type="Gene3D" id="3.40.630.30">
    <property type="match status" value="1"/>
</dbReference>
<keyword evidence="3" id="KW-1185">Reference proteome</keyword>
<accession>A4CDV5</accession>